<evidence type="ECO:0000313" key="2">
    <source>
        <dbReference type="EMBL" id="OES28206.1"/>
    </source>
</evidence>
<dbReference type="RefSeq" id="WP_014950752.1">
    <property type="nucleotide sequence ID" value="NZ_CP012202.1"/>
</dbReference>
<gene>
    <name evidence="2" type="ORF">BFV95_3523</name>
</gene>
<keyword evidence="1" id="KW-0472">Membrane</keyword>
<reference evidence="2 3" key="1">
    <citation type="submission" date="2016-09" db="EMBL/GenBank/DDBJ databases">
        <title>Draft Genome Sequence of four Alteromonas macleodii strains isolated from copper coupons and grown long-term at elevated copper levels.</title>
        <authorList>
            <person name="Cusick K."/>
            <person name="Dale J."/>
            <person name="Little B."/>
            <person name="Biffinger J."/>
        </authorList>
    </citation>
    <scope>NUCLEOTIDE SEQUENCE [LARGE SCALE GENOMIC DNA]</scope>
    <source>
        <strain evidence="2 3">KCP01</strain>
    </source>
</reference>
<comment type="caution">
    <text evidence="2">The sequence shown here is derived from an EMBL/GenBank/DDBJ whole genome shotgun (WGS) entry which is preliminary data.</text>
</comment>
<feature type="transmembrane region" description="Helical" evidence="1">
    <location>
        <begin position="112"/>
        <end position="134"/>
    </location>
</feature>
<dbReference type="AlphaFoldDB" id="A0A1E7DA48"/>
<feature type="transmembrane region" description="Helical" evidence="1">
    <location>
        <begin position="87"/>
        <end position="106"/>
    </location>
</feature>
<keyword evidence="1" id="KW-1133">Transmembrane helix</keyword>
<accession>A0A1E7DA48</accession>
<organism evidence="2 3">
    <name type="scientific">Alteromonas macleodii</name>
    <name type="common">Pseudoalteromonas macleodii</name>
    <dbReference type="NCBI Taxonomy" id="28108"/>
    <lineage>
        <taxon>Bacteria</taxon>
        <taxon>Pseudomonadati</taxon>
        <taxon>Pseudomonadota</taxon>
        <taxon>Gammaproteobacteria</taxon>
        <taxon>Alteromonadales</taxon>
        <taxon>Alteromonadaceae</taxon>
        <taxon>Alteromonas/Salinimonas group</taxon>
        <taxon>Alteromonas</taxon>
    </lineage>
</organism>
<keyword evidence="3" id="KW-1185">Reference proteome</keyword>
<name>A0A1E7DA48_ALTMA</name>
<dbReference type="EMBL" id="MIPY01000027">
    <property type="protein sequence ID" value="OES28206.1"/>
    <property type="molecule type" value="Genomic_DNA"/>
</dbReference>
<sequence length="190" mass="21626">MKLVDNSQQFDQSPTLEQSFQSAINEGAAVNVFELAQQFKNTNPAFKKPQLVEERTSLETEQLWKKRLSMLLDAENKLMKVIRFRKITGIFTVASMAMFLFSLYIAPTMSPVLFYGLIVVAAFGMATYPAWLLASKSNKKQRDDISRLFYKSNHEIEMSDGKITLINRANYASVTQIHVLDRKLGLFANS</sequence>
<proteinExistence type="predicted"/>
<evidence type="ECO:0000313" key="3">
    <source>
        <dbReference type="Proteomes" id="UP000095392"/>
    </source>
</evidence>
<keyword evidence="1" id="KW-0812">Transmembrane</keyword>
<evidence type="ECO:0000256" key="1">
    <source>
        <dbReference type="SAM" id="Phobius"/>
    </source>
</evidence>
<dbReference type="Proteomes" id="UP000095392">
    <property type="component" value="Unassembled WGS sequence"/>
</dbReference>
<protein>
    <submittedName>
        <fullName evidence="2">Uncharacterized protein</fullName>
    </submittedName>
</protein>
<dbReference type="GeneID" id="56268476"/>